<sequence length="293" mass="32722">MHLQLPPVQRSRQNLTLADWLAVFTYIDTHPKTPQADIVAHFCTLKSGVLIFTQSTLSWKLKDCIALEACINDNPSALSAKHPRIVTRPDVKKALVLWIQSMEARGEHFTGLMLKEKQKRFEDDFQVPIEERLIGDGWVASFCRTYNIQEYCQHGEAGSVNLDAVSAEREQCQKILLQYAPRDQLNFDKTGLFPFAPPDRGLATKQMSGKKKEKFQISALSGRYSDGDWRPALNTLMDAEGDTEAVIATVESLANAAASQTGLKIQIPALPKLLLQLSNIEDQLENAIGELKS</sequence>
<reference evidence="3" key="1">
    <citation type="submission" date="2011-04" db="EMBL/GenBank/DDBJ databases">
        <title>Evolution of plant cell wall degrading machinery underlies the functional diversity of forest fungi.</title>
        <authorList>
            <consortium name="US DOE Joint Genome Institute (JGI-PGF)"/>
            <person name="Eastwood D.C."/>
            <person name="Floudas D."/>
            <person name="Binder M."/>
            <person name="Majcherczyk A."/>
            <person name="Schneider P."/>
            <person name="Aerts A."/>
            <person name="Asiegbu F.O."/>
            <person name="Baker S.E."/>
            <person name="Barry K."/>
            <person name="Bendiksby M."/>
            <person name="Blumentritt M."/>
            <person name="Coutinho P.M."/>
            <person name="Cullen D."/>
            <person name="Cullen D."/>
            <person name="Gathman A."/>
            <person name="Goodell B."/>
            <person name="Henrissat B."/>
            <person name="Ihrmark K."/>
            <person name="Kauserud H."/>
            <person name="Kohler A."/>
            <person name="LaButti K."/>
            <person name="Lapidus A."/>
            <person name="Lavin J.L."/>
            <person name="Lee Y.-H."/>
            <person name="Lindquist E."/>
            <person name="Lilly W."/>
            <person name="Lucas S."/>
            <person name="Morin E."/>
            <person name="Murat C."/>
            <person name="Oguiza J.A."/>
            <person name="Park J."/>
            <person name="Pisabarro A.G."/>
            <person name="Riley R."/>
            <person name="Rosling A."/>
            <person name="Salamov A."/>
            <person name="Schmidt O."/>
            <person name="Schmutz J."/>
            <person name="Skrede I."/>
            <person name="Stenlid J."/>
            <person name="Wiebenga A."/>
            <person name="Xie X."/>
            <person name="Kues U."/>
            <person name="Hibbett D.S."/>
            <person name="Hoffmeister D."/>
            <person name="Hogberg N."/>
            <person name="Martin F."/>
            <person name="Grigoriev I.V."/>
            <person name="Watkinson S.C."/>
        </authorList>
    </citation>
    <scope>NUCLEOTIDE SEQUENCE</scope>
    <source>
        <strain evidence="3">S7.9</strain>
    </source>
</reference>
<dbReference type="InterPro" id="IPR050863">
    <property type="entry name" value="CenT-Element_Derived"/>
</dbReference>
<dbReference type="Pfam" id="PF03221">
    <property type="entry name" value="HTH_Tnp_Tc5"/>
    <property type="match status" value="1"/>
</dbReference>
<accession>F8NJR5</accession>
<dbReference type="EMBL" id="GL945430">
    <property type="protein sequence ID" value="EGO28280.1"/>
    <property type="molecule type" value="Genomic_DNA"/>
</dbReference>
<dbReference type="InterPro" id="IPR006600">
    <property type="entry name" value="HTH_CenpB_DNA-bd_dom"/>
</dbReference>
<dbReference type="PANTHER" id="PTHR19303:SF73">
    <property type="entry name" value="PROTEIN PDC2"/>
    <property type="match status" value="1"/>
</dbReference>
<dbReference type="PANTHER" id="PTHR19303">
    <property type="entry name" value="TRANSPOSON"/>
    <property type="match status" value="1"/>
</dbReference>
<gene>
    <name evidence="3" type="ORF">SERLADRAFT_434179</name>
</gene>
<evidence type="ECO:0000256" key="1">
    <source>
        <dbReference type="ARBA" id="ARBA00023125"/>
    </source>
</evidence>
<proteinExistence type="predicted"/>
<dbReference type="GeneID" id="18814341"/>
<protein>
    <recommendedName>
        <fullName evidence="2">HTH CENPB-type domain-containing protein</fullName>
    </recommendedName>
</protein>
<organism>
    <name type="scientific">Serpula lacrymans var. lacrymans (strain S7.9)</name>
    <name type="common">Dry rot fungus</name>
    <dbReference type="NCBI Taxonomy" id="578457"/>
    <lineage>
        <taxon>Eukaryota</taxon>
        <taxon>Fungi</taxon>
        <taxon>Dikarya</taxon>
        <taxon>Basidiomycota</taxon>
        <taxon>Agaricomycotina</taxon>
        <taxon>Agaricomycetes</taxon>
        <taxon>Agaricomycetidae</taxon>
        <taxon>Boletales</taxon>
        <taxon>Coniophorineae</taxon>
        <taxon>Serpulaceae</taxon>
        <taxon>Serpula</taxon>
    </lineage>
</organism>
<name>F8NJR5_SERL9</name>
<dbReference type="KEGG" id="sla:SERLADRAFT_434179"/>
<dbReference type="AlphaFoldDB" id="F8NJR5"/>
<dbReference type="OrthoDB" id="162969at2759"/>
<evidence type="ECO:0000259" key="2">
    <source>
        <dbReference type="PROSITE" id="PS51253"/>
    </source>
</evidence>
<dbReference type="Proteomes" id="UP000008064">
    <property type="component" value="Unassembled WGS sequence"/>
</dbReference>
<feature type="domain" description="HTH CENPB-type" evidence="2">
    <location>
        <begin position="79"/>
        <end position="152"/>
    </location>
</feature>
<evidence type="ECO:0000313" key="3">
    <source>
        <dbReference type="EMBL" id="EGO28280.1"/>
    </source>
</evidence>
<dbReference type="PROSITE" id="PS51253">
    <property type="entry name" value="HTH_CENPB"/>
    <property type="match status" value="1"/>
</dbReference>
<dbReference type="Gene3D" id="1.10.10.60">
    <property type="entry name" value="Homeodomain-like"/>
    <property type="match status" value="1"/>
</dbReference>
<dbReference type="GO" id="GO:0003677">
    <property type="term" value="F:DNA binding"/>
    <property type="evidence" value="ECO:0007669"/>
    <property type="project" value="UniProtKB-KW"/>
</dbReference>
<dbReference type="RefSeq" id="XP_007314479.1">
    <property type="nucleotide sequence ID" value="XM_007314417.1"/>
</dbReference>
<keyword evidence="1" id="KW-0238">DNA-binding</keyword>
<dbReference type="HOGENOM" id="CLU_950480_0_0_1"/>
<dbReference type="GO" id="GO:0005634">
    <property type="term" value="C:nucleus"/>
    <property type="evidence" value="ECO:0007669"/>
    <property type="project" value="TreeGrafter"/>
</dbReference>